<evidence type="ECO:0000313" key="2">
    <source>
        <dbReference type="EMBL" id="BCN30918.1"/>
    </source>
</evidence>
<gene>
    <name evidence="2" type="ORF">bsdtb5_22130</name>
</gene>
<sequence length="236" mass="25956">MKERIQLITKKSKMMISSCIAIFAIIVLAIITTFTVSPKEAKGFSKTKETNAMKEEVNPALHNDSSNNSNSDSNTDLSKLLDGESQTKGFDTGYYFNGDQYITPNGPIEDLSGFTNDIVANKYFGKTVWSETDEVLDNGYSKSFSKMEGVSYWLTIDATEDASISLDYTTTASNDTLKTLVIFPDKTTKELIKGKANKIDLPQGKTEIAIVAFDAQGKVTVQFSNLTDKVSISQTE</sequence>
<dbReference type="AlphaFoldDB" id="A0A7R7ICM9"/>
<accession>A0A7R7ICM9</accession>
<dbReference type="EMBL" id="AP024169">
    <property type="protein sequence ID" value="BCN30918.1"/>
    <property type="molecule type" value="Genomic_DNA"/>
</dbReference>
<feature type="compositionally biased region" description="Low complexity" evidence="1">
    <location>
        <begin position="63"/>
        <end position="74"/>
    </location>
</feature>
<evidence type="ECO:0000256" key="1">
    <source>
        <dbReference type="SAM" id="MobiDB-lite"/>
    </source>
</evidence>
<dbReference type="KEGG" id="ahb:bsdtb5_22130"/>
<feature type="region of interest" description="Disordered" evidence="1">
    <location>
        <begin position="59"/>
        <end position="78"/>
    </location>
</feature>
<reference evidence="2 3" key="1">
    <citation type="submission" date="2020-11" db="EMBL/GenBank/DDBJ databases">
        <title>Draft genome sequencing of a Lachnospiraceae strain isolated from anoxic soil subjected to BSD treatment.</title>
        <authorList>
            <person name="Uek A."/>
            <person name="Tonouchi A."/>
        </authorList>
    </citation>
    <scope>NUCLEOTIDE SEQUENCE [LARGE SCALE GENOMIC DNA]</scope>
    <source>
        <strain evidence="2 3">TB5</strain>
    </source>
</reference>
<organism evidence="2 3">
    <name type="scientific">Anaeromicropila herbilytica</name>
    <dbReference type="NCBI Taxonomy" id="2785025"/>
    <lineage>
        <taxon>Bacteria</taxon>
        <taxon>Bacillati</taxon>
        <taxon>Bacillota</taxon>
        <taxon>Clostridia</taxon>
        <taxon>Lachnospirales</taxon>
        <taxon>Lachnospiraceae</taxon>
        <taxon>Anaeromicropila</taxon>
    </lineage>
</organism>
<proteinExistence type="predicted"/>
<name>A0A7R7ICM9_9FIRM</name>
<protein>
    <submittedName>
        <fullName evidence="2">Uncharacterized protein</fullName>
    </submittedName>
</protein>
<evidence type="ECO:0000313" key="3">
    <source>
        <dbReference type="Proteomes" id="UP000595897"/>
    </source>
</evidence>
<dbReference type="Proteomes" id="UP000595897">
    <property type="component" value="Chromosome"/>
</dbReference>
<keyword evidence="3" id="KW-1185">Reference proteome</keyword>